<dbReference type="SUPFAM" id="SSF53474">
    <property type="entry name" value="alpha/beta-Hydrolases"/>
    <property type="match status" value="1"/>
</dbReference>
<feature type="transmembrane region" description="Helical" evidence="6">
    <location>
        <begin position="12"/>
        <end position="31"/>
    </location>
</feature>
<evidence type="ECO:0000256" key="5">
    <source>
        <dbReference type="ARBA" id="ARBA00023180"/>
    </source>
</evidence>
<evidence type="ECO:0000256" key="2">
    <source>
        <dbReference type="ARBA" id="ARBA00022645"/>
    </source>
</evidence>
<dbReference type="InterPro" id="IPR001563">
    <property type="entry name" value="Peptidase_S10"/>
</dbReference>
<keyword evidence="3" id="KW-0645">Protease</keyword>
<sequence length="80" mass="9102">MDSISQSSNRKPVESMVVHSFLLLLILKVLLYRMKYVKNEYSLTYATVKGAGHSIPIYKPEEVWVILDSWLASHSSLSDS</sequence>
<organism evidence="7 8">
    <name type="scientific">Ambrosia artemisiifolia</name>
    <name type="common">Common ragweed</name>
    <dbReference type="NCBI Taxonomy" id="4212"/>
    <lineage>
        <taxon>Eukaryota</taxon>
        <taxon>Viridiplantae</taxon>
        <taxon>Streptophyta</taxon>
        <taxon>Embryophyta</taxon>
        <taxon>Tracheophyta</taxon>
        <taxon>Spermatophyta</taxon>
        <taxon>Magnoliopsida</taxon>
        <taxon>eudicotyledons</taxon>
        <taxon>Gunneridae</taxon>
        <taxon>Pentapetalae</taxon>
        <taxon>asterids</taxon>
        <taxon>campanulids</taxon>
        <taxon>Asterales</taxon>
        <taxon>Asteraceae</taxon>
        <taxon>Asteroideae</taxon>
        <taxon>Heliantheae alliance</taxon>
        <taxon>Heliantheae</taxon>
        <taxon>Ambrosia</taxon>
    </lineage>
</organism>
<dbReference type="InterPro" id="IPR029058">
    <property type="entry name" value="AB_hydrolase_fold"/>
</dbReference>
<proteinExistence type="inferred from homology"/>
<dbReference type="Proteomes" id="UP001206925">
    <property type="component" value="Unassembled WGS sequence"/>
</dbReference>
<dbReference type="Gene3D" id="3.40.50.12670">
    <property type="match status" value="1"/>
</dbReference>
<accession>A0AAD5BYA1</accession>
<dbReference type="AlphaFoldDB" id="A0AAD5BYA1"/>
<protein>
    <submittedName>
        <fullName evidence="7">Uncharacterized protein</fullName>
    </submittedName>
</protein>
<name>A0AAD5BYA1_AMBAR</name>
<comment type="caution">
    <text evidence="7">The sequence shown here is derived from an EMBL/GenBank/DDBJ whole genome shotgun (WGS) entry which is preliminary data.</text>
</comment>
<evidence type="ECO:0000313" key="7">
    <source>
        <dbReference type="EMBL" id="KAI7730626.1"/>
    </source>
</evidence>
<evidence type="ECO:0000256" key="3">
    <source>
        <dbReference type="ARBA" id="ARBA00022670"/>
    </source>
</evidence>
<keyword evidence="5" id="KW-0325">Glycoprotein</keyword>
<dbReference type="Pfam" id="PF00450">
    <property type="entry name" value="Peptidase_S10"/>
    <property type="match status" value="1"/>
</dbReference>
<comment type="similarity">
    <text evidence="1">Belongs to the peptidase S10 family.</text>
</comment>
<keyword evidence="6" id="KW-0472">Membrane</keyword>
<keyword evidence="6" id="KW-0812">Transmembrane</keyword>
<dbReference type="GO" id="GO:0006508">
    <property type="term" value="P:proteolysis"/>
    <property type="evidence" value="ECO:0007669"/>
    <property type="project" value="UniProtKB-KW"/>
</dbReference>
<keyword evidence="4" id="KW-0378">Hydrolase</keyword>
<evidence type="ECO:0000256" key="4">
    <source>
        <dbReference type="ARBA" id="ARBA00022801"/>
    </source>
</evidence>
<gene>
    <name evidence="7" type="ORF">M8C21_005512</name>
</gene>
<keyword evidence="8" id="KW-1185">Reference proteome</keyword>
<evidence type="ECO:0000313" key="8">
    <source>
        <dbReference type="Proteomes" id="UP001206925"/>
    </source>
</evidence>
<dbReference type="EMBL" id="JAMZMK010010698">
    <property type="protein sequence ID" value="KAI7730626.1"/>
    <property type="molecule type" value="Genomic_DNA"/>
</dbReference>
<dbReference type="InterPro" id="IPR033124">
    <property type="entry name" value="Ser_caboxypep_his_AS"/>
</dbReference>
<reference evidence="7" key="1">
    <citation type="submission" date="2022-06" db="EMBL/GenBank/DDBJ databases">
        <title>Uncovering the hologenomic basis of an extraordinary plant invasion.</title>
        <authorList>
            <person name="Bieker V.C."/>
            <person name="Martin M.D."/>
            <person name="Gilbert T."/>
            <person name="Hodgins K."/>
            <person name="Battlay P."/>
            <person name="Petersen B."/>
            <person name="Wilson J."/>
        </authorList>
    </citation>
    <scope>NUCLEOTIDE SEQUENCE</scope>
    <source>
        <strain evidence="7">AA19_3_7</strain>
        <tissue evidence="7">Leaf</tissue>
    </source>
</reference>
<dbReference type="PROSITE" id="PS00560">
    <property type="entry name" value="CARBOXYPEPT_SER_HIS"/>
    <property type="match status" value="1"/>
</dbReference>
<dbReference type="GO" id="GO:0004185">
    <property type="term" value="F:serine-type carboxypeptidase activity"/>
    <property type="evidence" value="ECO:0007669"/>
    <property type="project" value="InterPro"/>
</dbReference>
<keyword evidence="2" id="KW-0121">Carboxypeptidase</keyword>
<evidence type="ECO:0000256" key="6">
    <source>
        <dbReference type="SAM" id="Phobius"/>
    </source>
</evidence>
<keyword evidence="6" id="KW-1133">Transmembrane helix</keyword>
<evidence type="ECO:0000256" key="1">
    <source>
        <dbReference type="ARBA" id="ARBA00009431"/>
    </source>
</evidence>